<keyword evidence="3 7" id="KW-0812">Transmembrane</keyword>
<dbReference type="PANTHER" id="PTHR21535">
    <property type="entry name" value="MAGNESIUM AND COBALT TRANSPORT PROTEIN/MITOCHONDRIAL IMPORT INNER MEMBRANE TRANSLOCASE SUBUNIT TIM8"/>
    <property type="match status" value="1"/>
</dbReference>
<evidence type="ECO:0000256" key="3">
    <source>
        <dbReference type="ARBA" id="ARBA00022692"/>
    </source>
</evidence>
<dbReference type="Gene3D" id="3.30.460.20">
    <property type="entry name" value="CorA soluble domain-like"/>
    <property type="match status" value="1"/>
</dbReference>
<organism evidence="8 9">
    <name type="scientific">Coemansia erecta</name>
    <dbReference type="NCBI Taxonomy" id="147472"/>
    <lineage>
        <taxon>Eukaryota</taxon>
        <taxon>Fungi</taxon>
        <taxon>Fungi incertae sedis</taxon>
        <taxon>Zoopagomycota</taxon>
        <taxon>Kickxellomycotina</taxon>
        <taxon>Kickxellomycetes</taxon>
        <taxon>Kickxellales</taxon>
        <taxon>Kickxellaceae</taxon>
        <taxon>Coemansia</taxon>
    </lineage>
</organism>
<proteinExistence type="inferred from homology"/>
<reference evidence="8" key="1">
    <citation type="submission" date="2022-07" db="EMBL/GenBank/DDBJ databases">
        <title>Phylogenomic reconstructions and comparative analyses of Kickxellomycotina fungi.</title>
        <authorList>
            <person name="Reynolds N.K."/>
            <person name="Stajich J.E."/>
            <person name="Barry K."/>
            <person name="Grigoriev I.V."/>
            <person name="Crous P."/>
            <person name="Smith M.E."/>
        </authorList>
    </citation>
    <scope>NUCLEOTIDE SEQUENCE</scope>
    <source>
        <strain evidence="8">NBRC 32514</strain>
    </source>
</reference>
<evidence type="ECO:0000256" key="5">
    <source>
        <dbReference type="ARBA" id="ARBA00023136"/>
    </source>
</evidence>
<dbReference type="Pfam" id="PF01544">
    <property type="entry name" value="CorA"/>
    <property type="match status" value="1"/>
</dbReference>
<accession>A0A9W7Y611</accession>
<dbReference type="OrthoDB" id="29879at2759"/>
<evidence type="ECO:0000313" key="9">
    <source>
        <dbReference type="Proteomes" id="UP001149813"/>
    </source>
</evidence>
<dbReference type="SUPFAM" id="SSF144083">
    <property type="entry name" value="Magnesium transport protein CorA, transmembrane region"/>
    <property type="match status" value="1"/>
</dbReference>
<dbReference type="SUPFAM" id="SSF143865">
    <property type="entry name" value="CorA soluble domain-like"/>
    <property type="match status" value="1"/>
</dbReference>
<feature type="compositionally biased region" description="Basic and acidic residues" evidence="6">
    <location>
        <begin position="1"/>
        <end position="10"/>
    </location>
</feature>
<name>A0A9W7Y611_9FUNG</name>
<feature type="region of interest" description="Disordered" evidence="6">
    <location>
        <begin position="1"/>
        <end position="26"/>
    </location>
</feature>
<sequence>MPPEPDHDLDPSVLQSQTAADGSAQGVKRQLEALLSASLGDSPRSRQLADVLLSDFHAAQTNAAIASEYTRCAHDGSQQAPDDWDADGLQELAATGAVRAAVSALDSPASKAATEDAASAVLHDEHRLMVYSLGGGVQQPRTVDAAVAALQQMAAAGGEGEQCAWLDVTDPTADELLRLARAFGLHPLTVEDILAGDTGGDKAEWLGRTLVVIYRALHLHPMGVCGVSMVVRERLVLTFHGAAASVHVHEALVRLLGQQQQPAPAGEHAWLVAYALVDAVTDGLALAMRAVEEEVQAADALAMGAAAQGGVGLRRIGEARRRLLGVWRVLLGKPEVARALAKEAGATAGGGDLGHYLADVIDHLDALLALCVQCEAVLGRAHANHSAGLALALAETSVGAGAFAGQWMVLAGVLLPMQFVAGLFGQNVHVPWMWDKGAGAHDNLHAWLAIMGSLALFFVALVAVLRIRRTI</sequence>
<dbReference type="InterPro" id="IPR045863">
    <property type="entry name" value="CorA_TM1_TM2"/>
</dbReference>
<keyword evidence="9" id="KW-1185">Reference proteome</keyword>
<gene>
    <name evidence="8" type="ORF">LPJ53_001616</name>
</gene>
<evidence type="ECO:0008006" key="10">
    <source>
        <dbReference type="Google" id="ProtNLM"/>
    </source>
</evidence>
<dbReference type="Gene3D" id="1.20.58.340">
    <property type="entry name" value="Magnesium transport protein CorA, transmembrane region"/>
    <property type="match status" value="2"/>
</dbReference>
<comment type="caution">
    <text evidence="8">The sequence shown here is derived from an EMBL/GenBank/DDBJ whole genome shotgun (WGS) entry which is preliminary data.</text>
</comment>
<dbReference type="PANTHER" id="PTHR21535:SF51">
    <property type="entry name" value="MANGANESE RESISTANCE PROTEIN MNR2"/>
    <property type="match status" value="1"/>
</dbReference>
<dbReference type="GO" id="GO:0016020">
    <property type="term" value="C:membrane"/>
    <property type="evidence" value="ECO:0007669"/>
    <property type="project" value="UniProtKB-SubCell"/>
</dbReference>
<evidence type="ECO:0000313" key="8">
    <source>
        <dbReference type="EMBL" id="KAJ1724095.1"/>
    </source>
</evidence>
<evidence type="ECO:0000256" key="1">
    <source>
        <dbReference type="ARBA" id="ARBA00004141"/>
    </source>
</evidence>
<dbReference type="InterPro" id="IPR045861">
    <property type="entry name" value="CorA_cytoplasmic_dom"/>
</dbReference>
<protein>
    <recommendedName>
        <fullName evidence="10">Cora-domain-containing protein</fullName>
    </recommendedName>
</protein>
<dbReference type="EMBL" id="JANBOJ010000042">
    <property type="protein sequence ID" value="KAJ1724095.1"/>
    <property type="molecule type" value="Genomic_DNA"/>
</dbReference>
<feature type="transmembrane region" description="Helical" evidence="7">
    <location>
        <begin position="444"/>
        <end position="465"/>
    </location>
</feature>
<dbReference type="Proteomes" id="UP001149813">
    <property type="component" value="Unassembled WGS sequence"/>
</dbReference>
<comment type="subcellular location">
    <subcellularLocation>
        <location evidence="1">Membrane</location>
        <topology evidence="1">Multi-pass membrane protein</topology>
    </subcellularLocation>
</comment>
<evidence type="ECO:0000256" key="2">
    <source>
        <dbReference type="ARBA" id="ARBA00009765"/>
    </source>
</evidence>
<evidence type="ECO:0000256" key="7">
    <source>
        <dbReference type="SAM" id="Phobius"/>
    </source>
</evidence>
<comment type="similarity">
    <text evidence="2">Belongs to the CorA metal ion transporter (MIT) (TC 1.A.35) family.</text>
</comment>
<evidence type="ECO:0000256" key="4">
    <source>
        <dbReference type="ARBA" id="ARBA00022989"/>
    </source>
</evidence>
<keyword evidence="5 7" id="KW-0472">Membrane</keyword>
<keyword evidence="4 7" id="KW-1133">Transmembrane helix</keyword>
<dbReference type="GO" id="GO:0046873">
    <property type="term" value="F:metal ion transmembrane transporter activity"/>
    <property type="evidence" value="ECO:0007669"/>
    <property type="project" value="InterPro"/>
</dbReference>
<dbReference type="InterPro" id="IPR002523">
    <property type="entry name" value="MgTranspt_CorA/ZnTranspt_ZntB"/>
</dbReference>
<evidence type="ECO:0000256" key="6">
    <source>
        <dbReference type="SAM" id="MobiDB-lite"/>
    </source>
</evidence>
<dbReference type="AlphaFoldDB" id="A0A9W7Y611"/>